<dbReference type="Proteomes" id="UP001160483">
    <property type="component" value="Unassembled WGS sequence"/>
</dbReference>
<dbReference type="EMBL" id="CAKKTJ010000157">
    <property type="protein sequence ID" value="CAH0476549.1"/>
    <property type="molecule type" value="Genomic_DNA"/>
</dbReference>
<gene>
    <name evidence="1" type="ORF">PBS003_LOCUS3324</name>
</gene>
<evidence type="ECO:0000313" key="2">
    <source>
        <dbReference type="Proteomes" id="UP001160483"/>
    </source>
</evidence>
<proteinExistence type="predicted"/>
<name>A0AAU9KVV3_9STRA</name>
<dbReference type="AlphaFoldDB" id="A0AAU9KVV3"/>
<evidence type="ECO:0000313" key="1">
    <source>
        <dbReference type="EMBL" id="CAH0476549.1"/>
    </source>
</evidence>
<accession>A0AAU9KVV3</accession>
<protein>
    <submittedName>
        <fullName evidence="1">Uncharacterized protein</fullName>
    </submittedName>
</protein>
<sequence length="76" mass="8759">MTKSVEKRQIKDCTALKEKILMTRKKSYFGDLSNASCYSCCFNLIKICQTLQRLRSTYIQTPAKGAAHTKFEEGFR</sequence>
<organism evidence="1 2">
    <name type="scientific">Peronospora belbahrii</name>
    <dbReference type="NCBI Taxonomy" id="622444"/>
    <lineage>
        <taxon>Eukaryota</taxon>
        <taxon>Sar</taxon>
        <taxon>Stramenopiles</taxon>
        <taxon>Oomycota</taxon>
        <taxon>Peronosporomycetes</taxon>
        <taxon>Peronosporales</taxon>
        <taxon>Peronosporaceae</taxon>
        <taxon>Peronospora</taxon>
    </lineage>
</organism>
<reference evidence="1" key="1">
    <citation type="submission" date="2021-11" db="EMBL/GenBank/DDBJ databases">
        <authorList>
            <person name="Islam A."/>
            <person name="Islam S."/>
            <person name="Flora M.S."/>
            <person name="Rahman M."/>
            <person name="Ziaur R.M."/>
            <person name="Epstein J.H."/>
            <person name="Hassan M."/>
            <person name="Klassen M."/>
            <person name="Woodard K."/>
            <person name="Webb A."/>
            <person name="Webby R.J."/>
            <person name="El Zowalaty M.E."/>
        </authorList>
    </citation>
    <scope>NUCLEOTIDE SEQUENCE</scope>
    <source>
        <strain evidence="1">Pbs3</strain>
    </source>
</reference>
<comment type="caution">
    <text evidence="1">The sequence shown here is derived from an EMBL/GenBank/DDBJ whole genome shotgun (WGS) entry which is preliminary data.</text>
</comment>